<protein>
    <submittedName>
        <fullName evidence="2">Uncharacterized protein DUF1761</fullName>
    </submittedName>
</protein>
<dbReference type="AlphaFoldDB" id="A0A2S5JLT0"/>
<sequence length="132" mass="13581">MALLTVIIAAAACWFLGAIYYMALARQWVRASGIPVGPDGRPKGSIRPAPFILSALCLIVVAGMMRHVLAMSGITTLGSGFVSGAGIGLFFIAPWIAINNAYALRPTLLTLIDGGYAVAGCALMGAVIGAML</sequence>
<feature type="transmembrane region" description="Helical" evidence="1">
    <location>
        <begin position="49"/>
        <end position="69"/>
    </location>
</feature>
<evidence type="ECO:0000256" key="1">
    <source>
        <dbReference type="SAM" id="Phobius"/>
    </source>
</evidence>
<proteinExistence type="predicted"/>
<feature type="transmembrane region" description="Helical" evidence="1">
    <location>
        <begin position="81"/>
        <end position="102"/>
    </location>
</feature>
<dbReference type="Proteomes" id="UP000239736">
    <property type="component" value="Unassembled WGS sequence"/>
</dbReference>
<dbReference type="Pfam" id="PF08570">
    <property type="entry name" value="DUF1761"/>
    <property type="match status" value="1"/>
</dbReference>
<keyword evidence="3" id="KW-1185">Reference proteome</keyword>
<keyword evidence="1" id="KW-1133">Transmembrane helix</keyword>
<gene>
    <name evidence="2" type="ORF">LV82_00375</name>
</gene>
<dbReference type="InterPro" id="IPR013879">
    <property type="entry name" value="DUF1761"/>
</dbReference>
<organism evidence="2 3">
    <name type="scientific">Albidovulum inexpectatum</name>
    <dbReference type="NCBI Taxonomy" id="196587"/>
    <lineage>
        <taxon>Bacteria</taxon>
        <taxon>Pseudomonadati</taxon>
        <taxon>Pseudomonadota</taxon>
        <taxon>Alphaproteobacteria</taxon>
        <taxon>Rhodobacterales</taxon>
        <taxon>Paracoccaceae</taxon>
        <taxon>Albidovulum</taxon>
    </lineage>
</organism>
<name>A0A2S5JLT0_9RHOB</name>
<keyword evidence="1" id="KW-0472">Membrane</keyword>
<reference evidence="2 3" key="1">
    <citation type="submission" date="2018-01" db="EMBL/GenBank/DDBJ databases">
        <title>Genomic Encyclopedia of Archaeal and Bacterial Type Strains, Phase II (KMG-II): from individual species to whole genera.</title>
        <authorList>
            <person name="Goeker M."/>
        </authorList>
    </citation>
    <scope>NUCLEOTIDE SEQUENCE [LARGE SCALE GENOMIC DNA]</scope>
    <source>
        <strain evidence="2 3">DSM 12048</strain>
    </source>
</reference>
<evidence type="ECO:0000313" key="2">
    <source>
        <dbReference type="EMBL" id="PPB82444.1"/>
    </source>
</evidence>
<evidence type="ECO:0000313" key="3">
    <source>
        <dbReference type="Proteomes" id="UP000239736"/>
    </source>
</evidence>
<accession>A0A2S5JLT0</accession>
<dbReference type="EMBL" id="PRDS01000001">
    <property type="protein sequence ID" value="PPB82444.1"/>
    <property type="molecule type" value="Genomic_DNA"/>
</dbReference>
<dbReference type="OrthoDB" id="344736at2"/>
<keyword evidence="1" id="KW-0812">Transmembrane</keyword>
<comment type="caution">
    <text evidence="2">The sequence shown here is derived from an EMBL/GenBank/DDBJ whole genome shotgun (WGS) entry which is preliminary data.</text>
</comment>
<feature type="transmembrane region" description="Helical" evidence="1">
    <location>
        <begin position="108"/>
        <end position="131"/>
    </location>
</feature>